<dbReference type="AlphaFoldDB" id="A0A1B3XV67"/>
<feature type="coiled-coil region" evidence="2">
    <location>
        <begin position="92"/>
        <end position="119"/>
    </location>
</feature>
<sequence>MSVSSIIESLEKLIKLHKSFNHLAIRKTALLKANDTEAITALLIQEQKHMKAISQTDKDREVAVADFLRANGKAGQPASIHGVTELTGTVETEKLNQLKAELMEEVANLKERNTLNQQLIYQSLQFINVSLDMFRPRNQNLNYGNSVKKPAKSGITMFDSKA</sequence>
<dbReference type="GO" id="GO:0044780">
    <property type="term" value="P:bacterial-type flagellum assembly"/>
    <property type="evidence" value="ECO:0007669"/>
    <property type="project" value="InterPro"/>
</dbReference>
<dbReference type="Proteomes" id="UP000077926">
    <property type="component" value="Chromosome"/>
</dbReference>
<dbReference type="SUPFAM" id="SSF140566">
    <property type="entry name" value="FlgN-like"/>
    <property type="match status" value="1"/>
</dbReference>
<dbReference type="Pfam" id="PF05130">
    <property type="entry name" value="FlgN"/>
    <property type="match status" value="1"/>
</dbReference>
<reference evidence="3 4" key="1">
    <citation type="submission" date="2016-08" db="EMBL/GenBank/DDBJ databases">
        <title>Complete genome sequence of Bacillus muralis G25-68, a strain with toxicity to nematodes.</title>
        <authorList>
            <person name="Zheng Z."/>
        </authorList>
    </citation>
    <scope>NUCLEOTIDE SEQUENCE [LARGE SCALE GENOMIC DNA]</scope>
    <source>
        <strain evidence="3 4">G25-68</strain>
    </source>
</reference>
<protein>
    <recommendedName>
        <fullName evidence="5">Flagellar biosynthesis protein FlgN</fullName>
    </recommendedName>
</protein>
<name>A0A1B3XV67_9BACI</name>
<keyword evidence="1" id="KW-1005">Bacterial flagellum biogenesis</keyword>
<keyword evidence="4" id="KW-1185">Reference proteome</keyword>
<evidence type="ECO:0008006" key="5">
    <source>
        <dbReference type="Google" id="ProtNLM"/>
    </source>
</evidence>
<dbReference type="InterPro" id="IPR007809">
    <property type="entry name" value="FlgN-like"/>
</dbReference>
<keyword evidence="2" id="KW-0175">Coiled coil</keyword>
<evidence type="ECO:0000256" key="2">
    <source>
        <dbReference type="SAM" id="Coils"/>
    </source>
</evidence>
<evidence type="ECO:0000256" key="1">
    <source>
        <dbReference type="ARBA" id="ARBA00022795"/>
    </source>
</evidence>
<evidence type="ECO:0000313" key="3">
    <source>
        <dbReference type="EMBL" id="AOH57117.1"/>
    </source>
</evidence>
<proteinExistence type="predicted"/>
<gene>
    <name evidence="3" type="ORF">ABE28_022460</name>
</gene>
<accession>A0A1B3XV67</accession>
<dbReference type="KEGG" id="bmur:ABE28_022460"/>
<dbReference type="Gene3D" id="1.20.58.300">
    <property type="entry name" value="FlgN-like"/>
    <property type="match status" value="1"/>
</dbReference>
<evidence type="ECO:0000313" key="4">
    <source>
        <dbReference type="Proteomes" id="UP000077926"/>
    </source>
</evidence>
<dbReference type="STRING" id="264697.ABE28_022460"/>
<dbReference type="EMBL" id="CP017080">
    <property type="protein sequence ID" value="AOH57117.1"/>
    <property type="molecule type" value="Genomic_DNA"/>
</dbReference>
<dbReference type="RefSeq" id="WP_064467179.1">
    <property type="nucleotide sequence ID" value="NZ_CP017080.1"/>
</dbReference>
<dbReference type="InterPro" id="IPR036679">
    <property type="entry name" value="FlgN-like_sf"/>
</dbReference>
<organism evidence="3 4">
    <name type="scientific">Peribacillus muralis</name>
    <dbReference type="NCBI Taxonomy" id="264697"/>
    <lineage>
        <taxon>Bacteria</taxon>
        <taxon>Bacillati</taxon>
        <taxon>Bacillota</taxon>
        <taxon>Bacilli</taxon>
        <taxon>Bacillales</taxon>
        <taxon>Bacillaceae</taxon>
        <taxon>Peribacillus</taxon>
    </lineage>
</organism>